<evidence type="ECO:0000313" key="11">
    <source>
        <dbReference type="Proteomes" id="UP000316225"/>
    </source>
</evidence>
<dbReference type="PROSITE" id="PS50110">
    <property type="entry name" value="RESPONSE_REGULATORY"/>
    <property type="match status" value="1"/>
</dbReference>
<dbReference type="EMBL" id="VLKU01000003">
    <property type="protein sequence ID" value="TWI35893.1"/>
    <property type="molecule type" value="Genomic_DNA"/>
</dbReference>
<keyword evidence="2" id="KW-0902">Two-component regulatory system</keyword>
<feature type="DNA-binding region" description="OmpR/PhoB-type" evidence="7">
    <location>
        <begin position="134"/>
        <end position="237"/>
    </location>
</feature>
<organism evidence="10 11">
    <name type="scientific">Paracoccus sulfuroxidans</name>
    <dbReference type="NCBI Taxonomy" id="384678"/>
    <lineage>
        <taxon>Bacteria</taxon>
        <taxon>Pseudomonadati</taxon>
        <taxon>Pseudomonadota</taxon>
        <taxon>Alphaproteobacteria</taxon>
        <taxon>Rhodobacterales</taxon>
        <taxon>Paracoccaceae</taxon>
        <taxon>Paracoccus</taxon>
    </lineage>
</organism>
<dbReference type="InterPro" id="IPR001789">
    <property type="entry name" value="Sig_transdc_resp-reg_receiver"/>
</dbReference>
<dbReference type="GO" id="GO:0032993">
    <property type="term" value="C:protein-DNA complex"/>
    <property type="evidence" value="ECO:0007669"/>
    <property type="project" value="TreeGrafter"/>
</dbReference>
<evidence type="ECO:0000256" key="1">
    <source>
        <dbReference type="ARBA" id="ARBA00022553"/>
    </source>
</evidence>
<dbReference type="InterPro" id="IPR039420">
    <property type="entry name" value="WalR-like"/>
</dbReference>
<accession>A0A562NUV0</accession>
<protein>
    <submittedName>
        <fullName evidence="10">Two-component system phosphate regulon response regulator OmpR</fullName>
    </submittedName>
</protein>
<dbReference type="GO" id="GO:0000156">
    <property type="term" value="F:phosphorelay response regulator activity"/>
    <property type="evidence" value="ECO:0007669"/>
    <property type="project" value="TreeGrafter"/>
</dbReference>
<dbReference type="Pfam" id="PF00072">
    <property type="entry name" value="Response_reg"/>
    <property type="match status" value="1"/>
</dbReference>
<dbReference type="SUPFAM" id="SSF52172">
    <property type="entry name" value="CheY-like"/>
    <property type="match status" value="1"/>
</dbReference>
<name>A0A562NUV0_9RHOB</name>
<sequence>MSANSQPAAHILVVDDDERIRSLLRRFLMRNDYLVTTARDAAHARRLLGGLDFDLIVLDIMMPGEDGISLTRDLRGQMTTPILLLTAKGEIEDRISGLESGADDYLAKPFEPRELLLRIAAILRRMPSAEARATKILTFGPMRYDAGKSELWQGENQIRLTGTEQALIKRLADSAGQPVSRTELIEDLGRSPAEDGGENSERAIDVQITRLRRKIEPDPREPRYLQTVRGTGYKLVPD</sequence>
<evidence type="ECO:0000256" key="2">
    <source>
        <dbReference type="ARBA" id="ARBA00023012"/>
    </source>
</evidence>
<dbReference type="InterPro" id="IPR016032">
    <property type="entry name" value="Sig_transdc_resp-reg_C-effctor"/>
</dbReference>
<keyword evidence="5" id="KW-0804">Transcription</keyword>
<dbReference type="CDD" id="cd17574">
    <property type="entry name" value="REC_OmpR"/>
    <property type="match status" value="1"/>
</dbReference>
<feature type="domain" description="Response regulatory" evidence="8">
    <location>
        <begin position="10"/>
        <end position="123"/>
    </location>
</feature>
<dbReference type="SUPFAM" id="SSF46894">
    <property type="entry name" value="C-terminal effector domain of the bipartite response regulators"/>
    <property type="match status" value="1"/>
</dbReference>
<dbReference type="PANTHER" id="PTHR48111:SF4">
    <property type="entry name" value="DNA-BINDING DUAL TRANSCRIPTIONAL REGULATOR OMPR"/>
    <property type="match status" value="1"/>
</dbReference>
<dbReference type="Gene3D" id="1.10.10.10">
    <property type="entry name" value="Winged helix-like DNA-binding domain superfamily/Winged helix DNA-binding domain"/>
    <property type="match status" value="1"/>
</dbReference>
<evidence type="ECO:0000256" key="4">
    <source>
        <dbReference type="ARBA" id="ARBA00023125"/>
    </source>
</evidence>
<evidence type="ECO:0000256" key="5">
    <source>
        <dbReference type="ARBA" id="ARBA00023163"/>
    </source>
</evidence>
<keyword evidence="4 7" id="KW-0238">DNA-binding</keyword>
<dbReference type="Pfam" id="PF00486">
    <property type="entry name" value="Trans_reg_C"/>
    <property type="match status" value="1"/>
</dbReference>
<evidence type="ECO:0000313" key="10">
    <source>
        <dbReference type="EMBL" id="TWI35893.1"/>
    </source>
</evidence>
<dbReference type="FunFam" id="3.40.50.2300:FF:000001">
    <property type="entry name" value="DNA-binding response regulator PhoB"/>
    <property type="match status" value="1"/>
</dbReference>
<dbReference type="InterPro" id="IPR001867">
    <property type="entry name" value="OmpR/PhoB-type_DNA-bd"/>
</dbReference>
<keyword evidence="11" id="KW-1185">Reference proteome</keyword>
<proteinExistence type="predicted"/>
<dbReference type="PANTHER" id="PTHR48111">
    <property type="entry name" value="REGULATOR OF RPOS"/>
    <property type="match status" value="1"/>
</dbReference>
<dbReference type="SMART" id="SM00862">
    <property type="entry name" value="Trans_reg_C"/>
    <property type="match status" value="1"/>
</dbReference>
<dbReference type="Gene3D" id="3.40.50.2300">
    <property type="match status" value="1"/>
</dbReference>
<keyword evidence="3" id="KW-0805">Transcription regulation</keyword>
<dbReference type="AlphaFoldDB" id="A0A562NUV0"/>
<dbReference type="Proteomes" id="UP000316225">
    <property type="component" value="Unassembled WGS sequence"/>
</dbReference>
<evidence type="ECO:0000256" key="7">
    <source>
        <dbReference type="PROSITE-ProRule" id="PRU01091"/>
    </source>
</evidence>
<evidence type="ECO:0000256" key="6">
    <source>
        <dbReference type="PROSITE-ProRule" id="PRU00169"/>
    </source>
</evidence>
<evidence type="ECO:0000256" key="3">
    <source>
        <dbReference type="ARBA" id="ARBA00023015"/>
    </source>
</evidence>
<feature type="domain" description="OmpR/PhoB-type" evidence="9">
    <location>
        <begin position="134"/>
        <end position="237"/>
    </location>
</feature>
<dbReference type="CDD" id="cd00383">
    <property type="entry name" value="trans_reg_C"/>
    <property type="match status" value="1"/>
</dbReference>
<dbReference type="GO" id="GO:0005829">
    <property type="term" value="C:cytosol"/>
    <property type="evidence" value="ECO:0007669"/>
    <property type="project" value="TreeGrafter"/>
</dbReference>
<dbReference type="Gene3D" id="6.10.250.690">
    <property type="match status" value="1"/>
</dbReference>
<dbReference type="GO" id="GO:0000976">
    <property type="term" value="F:transcription cis-regulatory region binding"/>
    <property type="evidence" value="ECO:0007669"/>
    <property type="project" value="TreeGrafter"/>
</dbReference>
<dbReference type="SMART" id="SM00448">
    <property type="entry name" value="REC"/>
    <property type="match status" value="1"/>
</dbReference>
<comment type="caution">
    <text evidence="10">The sequence shown here is derived from an EMBL/GenBank/DDBJ whole genome shotgun (WGS) entry which is preliminary data.</text>
</comment>
<dbReference type="PROSITE" id="PS51755">
    <property type="entry name" value="OMPR_PHOB"/>
    <property type="match status" value="1"/>
</dbReference>
<feature type="modified residue" description="4-aspartylphosphate" evidence="6">
    <location>
        <position position="59"/>
    </location>
</feature>
<dbReference type="InterPro" id="IPR036388">
    <property type="entry name" value="WH-like_DNA-bd_sf"/>
</dbReference>
<gene>
    <name evidence="10" type="ORF">IQ24_01251</name>
</gene>
<evidence type="ECO:0000259" key="9">
    <source>
        <dbReference type="PROSITE" id="PS51755"/>
    </source>
</evidence>
<evidence type="ECO:0000259" key="8">
    <source>
        <dbReference type="PROSITE" id="PS50110"/>
    </source>
</evidence>
<dbReference type="RefSeq" id="WP_145396951.1">
    <property type="nucleotide sequence ID" value="NZ_VLKU01000003.1"/>
</dbReference>
<dbReference type="OrthoDB" id="9802426at2"/>
<dbReference type="InterPro" id="IPR011006">
    <property type="entry name" value="CheY-like_superfamily"/>
</dbReference>
<dbReference type="GO" id="GO:0006355">
    <property type="term" value="P:regulation of DNA-templated transcription"/>
    <property type="evidence" value="ECO:0007669"/>
    <property type="project" value="InterPro"/>
</dbReference>
<keyword evidence="1 6" id="KW-0597">Phosphoprotein</keyword>
<reference evidence="10 11" key="1">
    <citation type="journal article" date="2015" name="Stand. Genomic Sci.">
        <title>Genomic Encyclopedia of Bacterial and Archaeal Type Strains, Phase III: the genomes of soil and plant-associated and newly described type strains.</title>
        <authorList>
            <person name="Whitman W.B."/>
            <person name="Woyke T."/>
            <person name="Klenk H.P."/>
            <person name="Zhou Y."/>
            <person name="Lilburn T.G."/>
            <person name="Beck B.J."/>
            <person name="De Vos P."/>
            <person name="Vandamme P."/>
            <person name="Eisen J.A."/>
            <person name="Garrity G."/>
            <person name="Hugenholtz P."/>
            <person name="Kyrpides N.C."/>
        </authorList>
    </citation>
    <scope>NUCLEOTIDE SEQUENCE [LARGE SCALE GENOMIC DNA]</scope>
    <source>
        <strain evidence="10 11">CGMCC 1.5364</strain>
    </source>
</reference>